<dbReference type="PANTHER" id="PTHR28266">
    <property type="entry name" value="54S RIBOSOMAL PROTEIN L20, MITOCHONDRIAL"/>
    <property type="match status" value="1"/>
</dbReference>
<dbReference type="GO" id="GO:0005762">
    <property type="term" value="C:mitochondrial large ribosomal subunit"/>
    <property type="evidence" value="ECO:0007669"/>
    <property type="project" value="TreeGrafter"/>
</dbReference>
<keyword evidence="3" id="KW-1185">Reference proteome</keyword>
<dbReference type="InterPro" id="IPR024388">
    <property type="entry name" value="Ribosomal_mL58"/>
</dbReference>
<dbReference type="EMBL" id="LUGG01000019">
    <property type="protein sequence ID" value="OBZ68684.1"/>
    <property type="molecule type" value="Genomic_DNA"/>
</dbReference>
<protein>
    <recommendedName>
        <fullName evidence="4">54S ribosomal protein L20, mitochondrial</fullName>
    </recommendedName>
</protein>
<comment type="caution">
    <text evidence="2">The sequence shown here is derived from an EMBL/GenBank/DDBJ whole genome shotgun (WGS) entry which is preliminary data.</text>
</comment>
<accession>A0A1C7M0P4</accession>
<dbReference type="Pfam" id="PF12824">
    <property type="entry name" value="MRP-L20"/>
    <property type="match status" value="1"/>
</dbReference>
<evidence type="ECO:0000313" key="3">
    <source>
        <dbReference type="Proteomes" id="UP000092993"/>
    </source>
</evidence>
<evidence type="ECO:0000256" key="1">
    <source>
        <dbReference type="SAM" id="MobiDB-lite"/>
    </source>
</evidence>
<dbReference type="STRING" id="5627.A0A1C7M0P4"/>
<dbReference type="OMA" id="CSQFFVG"/>
<name>A0A1C7M0P4_GRIFR</name>
<feature type="compositionally biased region" description="Low complexity" evidence="1">
    <location>
        <begin position="65"/>
        <end position="84"/>
    </location>
</feature>
<reference evidence="2 3" key="1">
    <citation type="submission" date="2016-03" db="EMBL/GenBank/DDBJ databases">
        <title>Whole genome sequencing of Grifola frondosa 9006-11.</title>
        <authorList>
            <person name="Min B."/>
            <person name="Park H."/>
            <person name="Kim J.-G."/>
            <person name="Cho H."/>
            <person name="Oh Y.-L."/>
            <person name="Kong W.-S."/>
            <person name="Choi I.-G."/>
        </authorList>
    </citation>
    <scope>NUCLEOTIDE SEQUENCE [LARGE SCALE GENOMIC DNA]</scope>
    <source>
        <strain evidence="2 3">9006-11</strain>
    </source>
</reference>
<proteinExistence type="predicted"/>
<evidence type="ECO:0008006" key="4">
    <source>
        <dbReference type="Google" id="ProtNLM"/>
    </source>
</evidence>
<sequence length="178" mass="20700">MKPRLPLRLTFARSYATRLPEKPPYRAPDPLQNNPHAVYQELPEKLTFIHRPPPTAPTPFSYTTSPASPLLRGSPAPAAAALPPTLRTDKPEKPRVSDEDLALIRKLRVEDPFMWTRGALAKRFNCTPWFIGQVTSMKRADRKKALALRAQEHEHFRERWGEKRSMIVEIRRKRKEFW</sequence>
<gene>
    <name evidence="2" type="ORF">A0H81_11173</name>
</gene>
<dbReference type="AlphaFoldDB" id="A0A1C7M0P4"/>
<dbReference type="OrthoDB" id="6021263at2759"/>
<dbReference type="Proteomes" id="UP000092993">
    <property type="component" value="Unassembled WGS sequence"/>
</dbReference>
<organism evidence="2 3">
    <name type="scientific">Grifola frondosa</name>
    <name type="common">Maitake</name>
    <name type="synonym">Polyporus frondosus</name>
    <dbReference type="NCBI Taxonomy" id="5627"/>
    <lineage>
        <taxon>Eukaryota</taxon>
        <taxon>Fungi</taxon>
        <taxon>Dikarya</taxon>
        <taxon>Basidiomycota</taxon>
        <taxon>Agaricomycotina</taxon>
        <taxon>Agaricomycetes</taxon>
        <taxon>Polyporales</taxon>
        <taxon>Grifolaceae</taxon>
        <taxon>Grifola</taxon>
    </lineage>
</organism>
<dbReference type="PANTHER" id="PTHR28266:SF1">
    <property type="entry name" value="LARGE RIBOSOMAL SUBUNIT PROTEIN ML58"/>
    <property type="match status" value="1"/>
</dbReference>
<evidence type="ECO:0000313" key="2">
    <source>
        <dbReference type="EMBL" id="OBZ68684.1"/>
    </source>
</evidence>
<dbReference type="GO" id="GO:0003735">
    <property type="term" value="F:structural constituent of ribosome"/>
    <property type="evidence" value="ECO:0007669"/>
    <property type="project" value="TreeGrafter"/>
</dbReference>
<feature type="region of interest" description="Disordered" evidence="1">
    <location>
        <begin position="50"/>
        <end position="94"/>
    </location>
</feature>